<evidence type="ECO:0000256" key="4">
    <source>
        <dbReference type="SAM" id="Coils"/>
    </source>
</evidence>
<feature type="coiled-coil region" evidence="4">
    <location>
        <begin position="338"/>
        <end position="395"/>
    </location>
</feature>
<keyword evidence="2 3" id="KW-0802">TPR repeat</keyword>
<evidence type="ECO:0000256" key="1">
    <source>
        <dbReference type="ARBA" id="ARBA00022737"/>
    </source>
</evidence>
<feature type="repeat" description="TPR" evidence="3">
    <location>
        <begin position="713"/>
        <end position="746"/>
    </location>
</feature>
<dbReference type="PROSITE" id="PS50005">
    <property type="entry name" value="TPR"/>
    <property type="match status" value="4"/>
</dbReference>
<comment type="caution">
    <text evidence="5">The sequence shown here is derived from an EMBL/GenBank/DDBJ whole genome shotgun (WGS) entry which is preliminary data.</text>
</comment>
<name>A0ABV0J7V7_9CYAN</name>
<gene>
    <name evidence="5" type="ORF">NC998_12205</name>
</gene>
<feature type="coiled-coil region" evidence="4">
    <location>
        <begin position="169"/>
        <end position="196"/>
    </location>
</feature>
<keyword evidence="4" id="KW-0175">Coiled coil</keyword>
<dbReference type="Pfam" id="PF13432">
    <property type="entry name" value="TPR_16"/>
    <property type="match status" value="1"/>
</dbReference>
<dbReference type="PANTHER" id="PTHR44858">
    <property type="entry name" value="TETRATRICOPEPTIDE REPEAT PROTEIN 6"/>
    <property type="match status" value="1"/>
</dbReference>
<dbReference type="SUPFAM" id="SSF48452">
    <property type="entry name" value="TPR-like"/>
    <property type="match status" value="1"/>
</dbReference>
<sequence>MNHRRWRETAEYFMLASSGVGAVAAAVSQQFLFAAAPISCLLALNLVNRQRFEQETKQLTKLTITRLDSRVTREIAYLQEHIEGLPSVAELDSLKQNFFRRHRESLNRLSEQLQTLQWEMQRQLAPLKAQDVTGLRQDLEQMQIQHTQVATALEQVTDQLAQLTAHPQAEQTEAAIARLQADMAQAQADLKLLSNEPISQVKGLQDQVNHINRRLNHLPTPFDASSLKQDVDSLIRVIAGLVPRREFTRALVDLENLQHKYQGLEQSVAPLRLAITIFRKQLDVLHSKVHAPGEAHLLEELSQTIAAMEARLSQLPTLPALADLQDQIQAQASLGPEVAQLRQQISTVQRNTEALYQQHKALRDWIHRLPQLLDNSALQSQLQSLATRLEGVEGNIVEVRGELEATLQKRLGGINQQLQALPGMPNHELVMALRSTLPTSSDRPEPLAGSRAFLEELLDQAENQVIVVWPWPNPFSLDAALLEKFRAFLQRGGCLAMGWSHLGMTHQSYAPRYISPRSPISPPERSWLHNTLKQLAQLKQEFPQQFKFKILGADENFLVCDRRLAVLKIPNLPVSSTVFPELELGLRTTDAQTIQGLIDRFEQPLLDANDATAYFQRAATRYEIGDKSGAIADYTQVLQIDPHNDVAYTNRGVARYDLGDSAEAMADFDQAIQRNPDNSVAYCNRGFICAELGDKLGAIEDYSQAIALSPDDATTYFYRGVARTRIGNKLGAIEDYTQAIGLYPEDATAYLYRGLARAKLGDTPGAIADLQQAEQLFSDRGDLLNRRKAQGTLQKLQQAVVDANLINC</sequence>
<organism evidence="5 6">
    <name type="scientific">Trichocoleus desertorum GB2-A4</name>
    <dbReference type="NCBI Taxonomy" id="2933944"/>
    <lineage>
        <taxon>Bacteria</taxon>
        <taxon>Bacillati</taxon>
        <taxon>Cyanobacteriota</taxon>
        <taxon>Cyanophyceae</taxon>
        <taxon>Leptolyngbyales</taxon>
        <taxon>Trichocoleusaceae</taxon>
        <taxon>Trichocoleus</taxon>
    </lineage>
</organism>
<dbReference type="Pfam" id="PF13181">
    <property type="entry name" value="TPR_8"/>
    <property type="match status" value="1"/>
</dbReference>
<dbReference type="Gene3D" id="1.10.287.1490">
    <property type="match status" value="1"/>
</dbReference>
<feature type="repeat" description="TPR" evidence="3">
    <location>
        <begin position="679"/>
        <end position="712"/>
    </location>
</feature>
<dbReference type="Pfam" id="PF00515">
    <property type="entry name" value="TPR_1"/>
    <property type="match status" value="1"/>
</dbReference>
<evidence type="ECO:0000313" key="5">
    <source>
        <dbReference type="EMBL" id="MEP0817857.1"/>
    </source>
</evidence>
<feature type="repeat" description="TPR" evidence="3">
    <location>
        <begin position="645"/>
        <end position="678"/>
    </location>
</feature>
<dbReference type="EMBL" id="JAMPKM010000006">
    <property type="protein sequence ID" value="MEP0817857.1"/>
    <property type="molecule type" value="Genomic_DNA"/>
</dbReference>
<dbReference type="Proteomes" id="UP001464891">
    <property type="component" value="Unassembled WGS sequence"/>
</dbReference>
<proteinExistence type="predicted"/>
<dbReference type="InterPro" id="IPR019734">
    <property type="entry name" value="TPR_rpt"/>
</dbReference>
<evidence type="ECO:0000256" key="2">
    <source>
        <dbReference type="ARBA" id="ARBA00022803"/>
    </source>
</evidence>
<dbReference type="Pfam" id="PF13414">
    <property type="entry name" value="TPR_11"/>
    <property type="match status" value="1"/>
</dbReference>
<dbReference type="RefSeq" id="WP_190434739.1">
    <property type="nucleotide sequence ID" value="NZ_JAMPKM010000006.1"/>
</dbReference>
<evidence type="ECO:0000256" key="3">
    <source>
        <dbReference type="PROSITE-ProRule" id="PRU00339"/>
    </source>
</evidence>
<keyword evidence="6" id="KW-1185">Reference proteome</keyword>
<dbReference type="InterPro" id="IPR050498">
    <property type="entry name" value="Ycf3"/>
</dbReference>
<keyword evidence="1" id="KW-0677">Repeat</keyword>
<feature type="repeat" description="TPR" evidence="3">
    <location>
        <begin position="611"/>
        <end position="644"/>
    </location>
</feature>
<dbReference type="InterPro" id="IPR011990">
    <property type="entry name" value="TPR-like_helical_dom_sf"/>
</dbReference>
<accession>A0ABV0J7V7</accession>
<dbReference type="SMART" id="SM00028">
    <property type="entry name" value="TPR"/>
    <property type="match status" value="5"/>
</dbReference>
<protein>
    <submittedName>
        <fullName evidence="5">Tetratricopeptide repeat protein</fullName>
    </submittedName>
</protein>
<reference evidence="5 6" key="1">
    <citation type="submission" date="2022-04" db="EMBL/GenBank/DDBJ databases">
        <title>Positive selection, recombination, and allopatry shape intraspecific diversity of widespread and dominant cyanobacteria.</title>
        <authorList>
            <person name="Wei J."/>
            <person name="Shu W."/>
            <person name="Hu C."/>
        </authorList>
    </citation>
    <scope>NUCLEOTIDE SEQUENCE [LARGE SCALE GENOMIC DNA]</scope>
    <source>
        <strain evidence="5 6">GB2-A4</strain>
    </source>
</reference>
<dbReference type="PANTHER" id="PTHR44858:SF1">
    <property type="entry name" value="UDP-N-ACETYLGLUCOSAMINE--PEPTIDE N-ACETYLGLUCOSAMINYLTRANSFERASE SPINDLY-RELATED"/>
    <property type="match status" value="1"/>
</dbReference>
<dbReference type="Gene3D" id="1.25.40.10">
    <property type="entry name" value="Tetratricopeptide repeat domain"/>
    <property type="match status" value="2"/>
</dbReference>
<evidence type="ECO:0000313" key="6">
    <source>
        <dbReference type="Proteomes" id="UP001464891"/>
    </source>
</evidence>